<feature type="compositionally biased region" description="Basic and acidic residues" evidence="1">
    <location>
        <begin position="1"/>
        <end position="11"/>
    </location>
</feature>
<evidence type="ECO:0000256" key="2">
    <source>
        <dbReference type="SAM" id="Phobius"/>
    </source>
</evidence>
<evidence type="ECO:0000256" key="1">
    <source>
        <dbReference type="SAM" id="MobiDB-lite"/>
    </source>
</evidence>
<dbReference type="EMBL" id="AP026866">
    <property type="protein sequence ID" value="BDS06124.1"/>
    <property type="molecule type" value="Genomic_DNA"/>
</dbReference>
<keyword evidence="2" id="KW-0812">Transmembrane</keyword>
<dbReference type="KEGG" id="osu:NT6N_11640"/>
<organism evidence="3">
    <name type="scientific">Oceaniferula spumae</name>
    <dbReference type="NCBI Taxonomy" id="2979115"/>
    <lineage>
        <taxon>Bacteria</taxon>
        <taxon>Pseudomonadati</taxon>
        <taxon>Verrucomicrobiota</taxon>
        <taxon>Verrucomicrobiia</taxon>
        <taxon>Verrucomicrobiales</taxon>
        <taxon>Verrucomicrobiaceae</taxon>
        <taxon>Oceaniferula</taxon>
    </lineage>
</organism>
<feature type="transmembrane region" description="Helical" evidence="2">
    <location>
        <begin position="66"/>
        <end position="90"/>
    </location>
</feature>
<evidence type="ECO:0008006" key="4">
    <source>
        <dbReference type="Google" id="ProtNLM"/>
    </source>
</evidence>
<sequence>MAEPSRPDQPTRKISFSATPEGVNSRGTVGEMKQALSGFVAARVELASIEAKEAAGFAASKVVHGVILALCGFFIWCLVLAGLTGVLAPIAGKWLADKVAWLPGWCAVIFALAIIHAIVALICVILIRKKPAAPLFELTRQELENDKQWLRKNK</sequence>
<keyword evidence="2" id="KW-1133">Transmembrane helix</keyword>
<reference evidence="3" key="1">
    <citation type="submission" date="2024-07" db="EMBL/GenBank/DDBJ databases">
        <title>Complete genome sequence of Verrucomicrobiaceae bacterium NT6N.</title>
        <authorList>
            <person name="Huang C."/>
            <person name="Takami H."/>
            <person name="Hamasaki K."/>
        </authorList>
    </citation>
    <scope>NUCLEOTIDE SEQUENCE</scope>
    <source>
        <strain evidence="3">NT6N</strain>
    </source>
</reference>
<dbReference type="AlphaFoldDB" id="A0AAT9FJH9"/>
<dbReference type="InterPro" id="IPR009937">
    <property type="entry name" value="Phage_holin_3_6"/>
</dbReference>
<feature type="transmembrane region" description="Helical" evidence="2">
    <location>
        <begin position="102"/>
        <end position="127"/>
    </location>
</feature>
<accession>A0AAT9FJH9</accession>
<evidence type="ECO:0000313" key="3">
    <source>
        <dbReference type="EMBL" id="BDS06124.1"/>
    </source>
</evidence>
<feature type="region of interest" description="Disordered" evidence="1">
    <location>
        <begin position="1"/>
        <end position="26"/>
    </location>
</feature>
<keyword evidence="2" id="KW-0472">Membrane</keyword>
<proteinExistence type="predicted"/>
<gene>
    <name evidence="3" type="ORF">NT6N_11640</name>
</gene>
<name>A0AAT9FJH9_9BACT</name>
<dbReference type="Pfam" id="PF07332">
    <property type="entry name" value="Phage_holin_3_6"/>
    <property type="match status" value="1"/>
</dbReference>
<protein>
    <recommendedName>
        <fullName evidence="4">Phage holin family protein</fullName>
    </recommendedName>
</protein>